<gene>
    <name evidence="1" type="ORF">FHX37_4065</name>
</gene>
<keyword evidence="2" id="KW-1185">Reference proteome</keyword>
<dbReference type="InterPro" id="IPR049790">
    <property type="entry name" value="Rv3655c/TadE"/>
</dbReference>
<proteinExistence type="predicted"/>
<reference evidence="1 2" key="1">
    <citation type="submission" date="2019-06" db="EMBL/GenBank/DDBJ databases">
        <title>Sequencing the genomes of 1000 actinobacteria strains.</title>
        <authorList>
            <person name="Klenk H.-P."/>
        </authorList>
    </citation>
    <scope>NUCLEOTIDE SEQUENCE [LARGE SCALE GENOMIC DNA]</scope>
    <source>
        <strain evidence="1 2">DSM 45015</strain>
    </source>
</reference>
<dbReference type="AlphaFoldDB" id="A0A543NA60"/>
<evidence type="ECO:0000313" key="1">
    <source>
        <dbReference type="EMBL" id="TQN28705.1"/>
    </source>
</evidence>
<dbReference type="NCBIfam" id="NF041390">
    <property type="entry name" value="TadE_Rv3655c"/>
    <property type="match status" value="1"/>
</dbReference>
<evidence type="ECO:0000313" key="2">
    <source>
        <dbReference type="Proteomes" id="UP000317422"/>
    </source>
</evidence>
<comment type="caution">
    <text evidence="1">The sequence shown here is derived from an EMBL/GenBank/DDBJ whole genome shotgun (WGS) entry which is preliminary data.</text>
</comment>
<dbReference type="RefSeq" id="WP_246062458.1">
    <property type="nucleotide sequence ID" value="NZ_VFQC01000002.1"/>
</dbReference>
<organism evidence="1 2">
    <name type="scientific">Haloactinospora alba</name>
    <dbReference type="NCBI Taxonomy" id="405555"/>
    <lineage>
        <taxon>Bacteria</taxon>
        <taxon>Bacillati</taxon>
        <taxon>Actinomycetota</taxon>
        <taxon>Actinomycetes</taxon>
        <taxon>Streptosporangiales</taxon>
        <taxon>Nocardiopsidaceae</taxon>
        <taxon>Haloactinospora</taxon>
    </lineage>
</organism>
<accession>A0A543NA60</accession>
<dbReference type="EMBL" id="VFQC01000002">
    <property type="protein sequence ID" value="TQN28705.1"/>
    <property type="molecule type" value="Genomic_DNA"/>
</dbReference>
<protein>
    <recommendedName>
        <fullName evidence="3">TadE-like protein</fullName>
    </recommendedName>
</protein>
<dbReference type="Proteomes" id="UP000317422">
    <property type="component" value="Unassembled WGS sequence"/>
</dbReference>
<sequence>MVTAETAVALPSLMLVLGIALAALTAASTHIACVDAARLGARALARGDSDRAARAVAADAAPDNAGIALSETDGFVRVAVRASVRLGPAGALPLRVSDTATTRVEP</sequence>
<name>A0A543NA60_9ACTN</name>
<evidence type="ECO:0008006" key="3">
    <source>
        <dbReference type="Google" id="ProtNLM"/>
    </source>
</evidence>